<protein>
    <submittedName>
        <fullName evidence="1">Uncharacterized protein</fullName>
    </submittedName>
</protein>
<reference evidence="1" key="1">
    <citation type="submission" date="2021-01" db="EMBL/GenBank/DDBJ databases">
        <title>Chromosome-level genome assembly of a human fungal pathogen reveals clustering of transcriptionally co-regulated genes.</title>
        <authorList>
            <person name="Voorhies M."/>
            <person name="Cohen S."/>
            <person name="Shea T.P."/>
            <person name="Petrus S."/>
            <person name="Munoz J.F."/>
            <person name="Poplawski S."/>
            <person name="Goldman W.E."/>
            <person name="Michael T."/>
            <person name="Cuomo C.A."/>
            <person name="Sil A."/>
            <person name="Beyhan S."/>
        </authorList>
    </citation>
    <scope>NUCLEOTIDE SEQUENCE</scope>
    <source>
        <strain evidence="1">H88</strain>
    </source>
</reference>
<organism evidence="1 2">
    <name type="scientific">Ajellomyces capsulatus (strain H88)</name>
    <name type="common">Darling's disease fungus</name>
    <name type="synonym">Histoplasma capsulatum</name>
    <dbReference type="NCBI Taxonomy" id="544711"/>
    <lineage>
        <taxon>Eukaryota</taxon>
        <taxon>Fungi</taxon>
        <taxon>Dikarya</taxon>
        <taxon>Ascomycota</taxon>
        <taxon>Pezizomycotina</taxon>
        <taxon>Eurotiomycetes</taxon>
        <taxon>Eurotiomycetidae</taxon>
        <taxon>Onygenales</taxon>
        <taxon>Ajellomycetaceae</taxon>
        <taxon>Histoplasma</taxon>
    </lineage>
</organism>
<dbReference type="Proteomes" id="UP000663419">
    <property type="component" value="Chromosome 4"/>
</dbReference>
<evidence type="ECO:0000313" key="2">
    <source>
        <dbReference type="Proteomes" id="UP000663419"/>
    </source>
</evidence>
<dbReference type="VEuPathDB" id="FungiDB:I7I53_04001"/>
<sequence length="118" mass="13162">MWRMYSSTALLKLSSATGSAWVKPQSRRRMPMDSLSKVSTVLGSVKAESGRRSGFMRVWSRWWWRYPRRCRFVARWSVDSASRGDEGRFVGEEAEAVGGGGILILEGAVGDKMRSGGV</sequence>
<proteinExistence type="predicted"/>
<gene>
    <name evidence="1" type="ORF">I7I53_04001</name>
</gene>
<accession>A0A8A1LVK2</accession>
<dbReference type="AlphaFoldDB" id="A0A8A1LVK2"/>
<evidence type="ECO:0000313" key="1">
    <source>
        <dbReference type="EMBL" id="QSS55967.1"/>
    </source>
</evidence>
<name>A0A8A1LVK2_AJEC8</name>
<dbReference type="EMBL" id="CP069105">
    <property type="protein sequence ID" value="QSS55967.1"/>
    <property type="molecule type" value="Genomic_DNA"/>
</dbReference>